<dbReference type="Pfam" id="PF19026">
    <property type="entry name" value="UBA_HYPK"/>
    <property type="match status" value="1"/>
</dbReference>
<proteinExistence type="predicted"/>
<dbReference type="GO" id="GO:0050821">
    <property type="term" value="P:protein stabilization"/>
    <property type="evidence" value="ECO:0007669"/>
    <property type="project" value="TreeGrafter"/>
</dbReference>
<dbReference type="EMBL" id="CDMY01000324">
    <property type="protein sequence ID" value="CEM02343.1"/>
    <property type="molecule type" value="Genomic_DNA"/>
</dbReference>
<feature type="compositionally biased region" description="Acidic residues" evidence="1">
    <location>
        <begin position="1"/>
        <end position="21"/>
    </location>
</feature>
<name>A0A0G4EWC7_VITBC</name>
<dbReference type="CDD" id="cd14361">
    <property type="entry name" value="UBA_HYPK"/>
    <property type="match status" value="1"/>
</dbReference>
<evidence type="ECO:0000313" key="4">
    <source>
        <dbReference type="Proteomes" id="UP000041254"/>
    </source>
</evidence>
<organism evidence="3 4">
    <name type="scientific">Vitrella brassicaformis (strain CCMP3155)</name>
    <dbReference type="NCBI Taxonomy" id="1169540"/>
    <lineage>
        <taxon>Eukaryota</taxon>
        <taxon>Sar</taxon>
        <taxon>Alveolata</taxon>
        <taxon>Colpodellida</taxon>
        <taxon>Vitrellaceae</taxon>
        <taxon>Vitrella</taxon>
    </lineage>
</organism>
<sequence>MDAEEIDLQREEGEEEEDGQPAEELHGERAKEAKQLDALTSVEREEDETGARPIDSQEAQQFLTNLQKLETDEELKKKARERELAKVKLRREDVELICREMEVDKEVSERVLRQHHGDVIAALRFLVSDFPDLAAAKMQAARCLAQANA</sequence>
<reference evidence="3 4" key="1">
    <citation type="submission" date="2014-11" db="EMBL/GenBank/DDBJ databases">
        <authorList>
            <person name="Zhu J."/>
            <person name="Qi W."/>
            <person name="Song R."/>
        </authorList>
    </citation>
    <scope>NUCLEOTIDE SEQUENCE [LARGE SCALE GENOMIC DNA]</scope>
</reference>
<feature type="region of interest" description="Disordered" evidence="1">
    <location>
        <begin position="1"/>
        <end position="59"/>
    </location>
</feature>
<protein>
    <recommendedName>
        <fullName evidence="2">Nascent polypeptide-associated complex subunit alpha-like UBA domain-containing protein</fullName>
    </recommendedName>
</protein>
<evidence type="ECO:0000313" key="3">
    <source>
        <dbReference type="EMBL" id="CEM02343.1"/>
    </source>
</evidence>
<dbReference type="STRING" id="1169540.A0A0G4EWC7"/>
<dbReference type="InterPro" id="IPR044034">
    <property type="entry name" value="NAC-like_UBA"/>
</dbReference>
<dbReference type="InParanoid" id="A0A0G4EWC7"/>
<evidence type="ECO:0000259" key="2">
    <source>
        <dbReference type="Pfam" id="PF19026"/>
    </source>
</evidence>
<dbReference type="InterPro" id="IPR052617">
    <property type="entry name" value="Huntingtin-int_K"/>
</dbReference>
<feature type="domain" description="Nascent polypeptide-associated complex subunit alpha-like UBA" evidence="2">
    <location>
        <begin position="87"/>
        <end position="127"/>
    </location>
</feature>
<evidence type="ECO:0000256" key="1">
    <source>
        <dbReference type="SAM" id="MobiDB-lite"/>
    </source>
</evidence>
<dbReference type="PANTHER" id="PTHR31184">
    <property type="entry name" value="HUNTINGTIN-INTERACTING PROTEIN K FAMILY MEMBER"/>
    <property type="match status" value="1"/>
</dbReference>
<dbReference type="Proteomes" id="UP000041254">
    <property type="component" value="Unassembled WGS sequence"/>
</dbReference>
<dbReference type="OrthoDB" id="285219at2759"/>
<feature type="compositionally biased region" description="Basic and acidic residues" evidence="1">
    <location>
        <begin position="23"/>
        <end position="35"/>
    </location>
</feature>
<keyword evidence="4" id="KW-1185">Reference proteome</keyword>
<dbReference type="InterPro" id="IPR038922">
    <property type="entry name" value="HYPK_UBA"/>
</dbReference>
<dbReference type="PANTHER" id="PTHR31184:SF2">
    <property type="entry name" value="HUNTINGTIN-INTERACTING PROTEIN K"/>
    <property type="match status" value="1"/>
</dbReference>
<accession>A0A0G4EWC7</accession>
<gene>
    <name evidence="3" type="ORF">Vbra_8302</name>
</gene>
<dbReference type="AlphaFoldDB" id="A0A0G4EWC7"/>
<dbReference type="VEuPathDB" id="CryptoDB:Vbra_8302"/>
<dbReference type="OMA" id="IIGDRRN"/>